<dbReference type="Proteomes" id="UP000260983">
    <property type="component" value="Unassembled WGS sequence"/>
</dbReference>
<proteinExistence type="predicted"/>
<feature type="signal peptide" evidence="1">
    <location>
        <begin position="1"/>
        <end position="22"/>
    </location>
</feature>
<reference evidence="2 3" key="1">
    <citation type="submission" date="2018-08" db="EMBL/GenBank/DDBJ databases">
        <title>A genome reference for cultivated species of the human gut microbiota.</title>
        <authorList>
            <person name="Zou Y."/>
            <person name="Xue W."/>
            <person name="Luo G."/>
        </authorList>
    </citation>
    <scope>NUCLEOTIDE SEQUENCE [LARGE SCALE GENOMIC DNA]</scope>
    <source>
        <strain evidence="2 3">OM05-15BH</strain>
    </source>
</reference>
<feature type="chain" id="PRO_5017830523" evidence="1">
    <location>
        <begin position="23"/>
        <end position="386"/>
    </location>
</feature>
<sequence length="386" mass="44601">MKYRAFIILPVFLFLISCSGTKKQNTDEPANVMELKTEDILFPASEVLNLKSYYLSATFQNDSLNLLYGYNYKSHALDCMDLNRRQLSQIPLSREGESAVMRDMYGLYIQAPDSIWLYDGSQRILLINSRGKLLKAVDLRQELKESEEVLINTNHAMSTAHLFYDRKHNSLLYGIKDYSTSPISFRVRETFLDGTAASINYPLQPSVVVTNVTGRDYGNMTDVNITFVEDKIIYNYPVESHVYIVNRTNGKQEVVEADSRFTKNEVEKCESGNYDQWERHNIENPHFYDVMYLPQQKMYARLHLGGIEFDDTVDRSKLMDNRDLYLTLFAEDFTVIGEEKLSPHRYNYFTGWTGTGDGVILFVDNSLDENEKTEELAIDIVRLKAD</sequence>
<comment type="caution">
    <text evidence="2">The sequence shown here is derived from an EMBL/GenBank/DDBJ whole genome shotgun (WGS) entry which is preliminary data.</text>
</comment>
<accession>A0A3E5BEC5</accession>
<name>A0A3E5BEC5_9BACE</name>
<dbReference type="EMBL" id="QSUL01000006">
    <property type="protein sequence ID" value="RGN35884.1"/>
    <property type="molecule type" value="Genomic_DNA"/>
</dbReference>
<organism evidence="2 3">
    <name type="scientific">Bacteroides oleiciplenus</name>
    <dbReference type="NCBI Taxonomy" id="626931"/>
    <lineage>
        <taxon>Bacteria</taxon>
        <taxon>Pseudomonadati</taxon>
        <taxon>Bacteroidota</taxon>
        <taxon>Bacteroidia</taxon>
        <taxon>Bacteroidales</taxon>
        <taxon>Bacteroidaceae</taxon>
        <taxon>Bacteroides</taxon>
    </lineage>
</organism>
<evidence type="ECO:0000313" key="2">
    <source>
        <dbReference type="EMBL" id="RGN35884.1"/>
    </source>
</evidence>
<dbReference type="PROSITE" id="PS51257">
    <property type="entry name" value="PROKAR_LIPOPROTEIN"/>
    <property type="match status" value="1"/>
</dbReference>
<evidence type="ECO:0000313" key="3">
    <source>
        <dbReference type="Proteomes" id="UP000260983"/>
    </source>
</evidence>
<protein>
    <submittedName>
        <fullName evidence="2">DUF4221 domain-containing protein</fullName>
    </submittedName>
</protein>
<dbReference type="RefSeq" id="WP_117724164.1">
    <property type="nucleotide sequence ID" value="NZ_QSUL01000006.1"/>
</dbReference>
<keyword evidence="1" id="KW-0732">Signal</keyword>
<evidence type="ECO:0000256" key="1">
    <source>
        <dbReference type="SAM" id="SignalP"/>
    </source>
</evidence>
<dbReference type="Pfam" id="PF13970">
    <property type="entry name" value="DUF4221"/>
    <property type="match status" value="1"/>
</dbReference>
<gene>
    <name evidence="2" type="ORF">DXB65_10240</name>
</gene>
<dbReference type="InterPro" id="IPR025316">
    <property type="entry name" value="DUF4221"/>
</dbReference>
<dbReference type="AlphaFoldDB" id="A0A3E5BEC5"/>